<dbReference type="AlphaFoldDB" id="A0A015LEZ6"/>
<name>A0A015LEZ6_RHIIW</name>
<sequence length="70" mass="8172">MARSSDDDDEQIPLQELEISKVLDLELMFGNKLAMNKQLEIDNELNKFIQELDKKEDFDPDSLVQNFVNN</sequence>
<protein>
    <submittedName>
        <fullName evidence="1">Uncharacterized protein</fullName>
    </submittedName>
</protein>
<gene>
    <name evidence="1" type="ORF">RirG_016780</name>
</gene>
<dbReference type="HOGENOM" id="CLU_2759144_0_0_1"/>
<comment type="caution">
    <text evidence="1">The sequence shown here is derived from an EMBL/GenBank/DDBJ whole genome shotgun (WGS) entry which is preliminary data.</text>
</comment>
<proteinExistence type="predicted"/>
<evidence type="ECO:0000313" key="2">
    <source>
        <dbReference type="Proteomes" id="UP000022910"/>
    </source>
</evidence>
<keyword evidence="2" id="KW-1185">Reference proteome</keyword>
<dbReference type="EMBL" id="JEMT01009364">
    <property type="protein sequence ID" value="EXX78239.1"/>
    <property type="molecule type" value="Genomic_DNA"/>
</dbReference>
<reference evidence="1 2" key="1">
    <citation type="submission" date="2014-02" db="EMBL/GenBank/DDBJ databases">
        <title>Single nucleus genome sequencing reveals high similarity among nuclei of an endomycorrhizal fungus.</title>
        <authorList>
            <person name="Lin K."/>
            <person name="Geurts R."/>
            <person name="Zhang Z."/>
            <person name="Limpens E."/>
            <person name="Saunders D.G."/>
            <person name="Mu D."/>
            <person name="Pang E."/>
            <person name="Cao H."/>
            <person name="Cha H."/>
            <person name="Lin T."/>
            <person name="Zhou Q."/>
            <person name="Shang Y."/>
            <person name="Li Y."/>
            <person name="Ivanov S."/>
            <person name="Sharma T."/>
            <person name="Velzen R.V."/>
            <person name="Ruijter N.D."/>
            <person name="Aanen D.K."/>
            <person name="Win J."/>
            <person name="Kamoun S."/>
            <person name="Bisseling T."/>
            <person name="Huang S."/>
        </authorList>
    </citation>
    <scope>NUCLEOTIDE SEQUENCE [LARGE SCALE GENOMIC DNA]</scope>
    <source>
        <strain evidence="2">DAOM197198w</strain>
    </source>
</reference>
<evidence type="ECO:0000313" key="1">
    <source>
        <dbReference type="EMBL" id="EXX78239.1"/>
    </source>
</evidence>
<accession>A0A015LEZ6</accession>
<organism evidence="1 2">
    <name type="scientific">Rhizophagus irregularis (strain DAOM 197198w)</name>
    <name type="common">Glomus intraradices</name>
    <dbReference type="NCBI Taxonomy" id="1432141"/>
    <lineage>
        <taxon>Eukaryota</taxon>
        <taxon>Fungi</taxon>
        <taxon>Fungi incertae sedis</taxon>
        <taxon>Mucoromycota</taxon>
        <taxon>Glomeromycotina</taxon>
        <taxon>Glomeromycetes</taxon>
        <taxon>Glomerales</taxon>
        <taxon>Glomeraceae</taxon>
        <taxon>Rhizophagus</taxon>
    </lineage>
</organism>
<dbReference type="Proteomes" id="UP000022910">
    <property type="component" value="Unassembled WGS sequence"/>
</dbReference>